<gene>
    <name evidence="1" type="ORF">KIK155_LOCUS19328</name>
    <name evidence="2" type="ORF">TOA249_LOCUS1156</name>
</gene>
<dbReference type="EMBL" id="CAJNYV010003436">
    <property type="protein sequence ID" value="CAF3568812.1"/>
    <property type="molecule type" value="Genomic_DNA"/>
</dbReference>
<dbReference type="Proteomes" id="UP000663838">
    <property type="component" value="Unassembled WGS sequence"/>
</dbReference>
<proteinExistence type="predicted"/>
<dbReference type="Proteomes" id="UP000663865">
    <property type="component" value="Unassembled WGS sequence"/>
</dbReference>
<evidence type="ECO:0000313" key="1">
    <source>
        <dbReference type="EMBL" id="CAF3568812.1"/>
    </source>
</evidence>
<sequence length="172" mass="19864">MIASSAERLNKRSLIDRNLRKAKQDEIQNPYQNLRHDQYEFKRNQQSLGTLLRLLARDMKNERSLELRENETDIVISISNEATTSVRLILFCIRSSGQPYLVDSNLILMNKNELLTVPSDTNYMKVIVEKYAVDEMWHVAYSHTTENPTNLCLVVTGTTLDTSVHECTTEKD</sequence>
<comment type="caution">
    <text evidence="1">The sequence shown here is derived from an EMBL/GenBank/DDBJ whole genome shotgun (WGS) entry which is preliminary data.</text>
</comment>
<dbReference type="AlphaFoldDB" id="A0A818KZU0"/>
<evidence type="ECO:0000313" key="3">
    <source>
        <dbReference type="Proteomes" id="UP000663865"/>
    </source>
</evidence>
<accession>A0A818KZU0</accession>
<organism evidence="1 3">
    <name type="scientific">Rotaria socialis</name>
    <dbReference type="NCBI Taxonomy" id="392032"/>
    <lineage>
        <taxon>Eukaryota</taxon>
        <taxon>Metazoa</taxon>
        <taxon>Spiralia</taxon>
        <taxon>Gnathifera</taxon>
        <taxon>Rotifera</taxon>
        <taxon>Eurotatoria</taxon>
        <taxon>Bdelloidea</taxon>
        <taxon>Philodinida</taxon>
        <taxon>Philodinidae</taxon>
        <taxon>Rotaria</taxon>
    </lineage>
</organism>
<evidence type="ECO:0000313" key="2">
    <source>
        <dbReference type="EMBL" id="CAF4473782.1"/>
    </source>
</evidence>
<dbReference type="EMBL" id="CAJOBS010000030">
    <property type="protein sequence ID" value="CAF4473782.1"/>
    <property type="molecule type" value="Genomic_DNA"/>
</dbReference>
<reference evidence="1" key="1">
    <citation type="submission" date="2021-02" db="EMBL/GenBank/DDBJ databases">
        <authorList>
            <person name="Nowell W R."/>
        </authorList>
    </citation>
    <scope>NUCLEOTIDE SEQUENCE</scope>
</reference>
<protein>
    <submittedName>
        <fullName evidence="1">Uncharacterized protein</fullName>
    </submittedName>
</protein>
<name>A0A818KZU0_9BILA</name>